<dbReference type="RefSeq" id="WP_163097653.1">
    <property type="nucleotide sequence ID" value="NZ_CP127523.1"/>
</dbReference>
<keyword evidence="1" id="KW-0808">Transferase</keyword>
<evidence type="ECO:0000313" key="1">
    <source>
        <dbReference type="EMBL" id="NDU42413.1"/>
    </source>
</evidence>
<comment type="caution">
    <text evidence="1">The sequence shown here is derived from an EMBL/GenBank/DDBJ whole genome shotgun (WGS) entry which is preliminary data.</text>
</comment>
<gene>
    <name evidence="1" type="ORF">GL267_07100</name>
</gene>
<dbReference type="InterPro" id="IPR009953">
    <property type="entry name" value="DRA_trans"/>
</dbReference>
<dbReference type="AlphaFoldDB" id="A0A845U6A6"/>
<accession>A0A845U6A6</accession>
<dbReference type="GO" id="GO:0009399">
    <property type="term" value="P:nitrogen fixation"/>
    <property type="evidence" value="ECO:0007669"/>
    <property type="project" value="InterPro"/>
</dbReference>
<dbReference type="Pfam" id="PF07357">
    <property type="entry name" value="DRAT"/>
    <property type="match status" value="1"/>
</dbReference>
<reference evidence="1" key="1">
    <citation type="submission" date="2019-11" db="EMBL/GenBank/DDBJ databases">
        <title>Acidithiobacillus ferrianus sp. nov.: a facultatively anaerobic and extremely acidophilic chemolithoautotroph.</title>
        <authorList>
            <person name="Norris P.R."/>
            <person name="Falagan C."/>
            <person name="Moya-Beltran A."/>
            <person name="Castro M."/>
            <person name="Quatrini R."/>
            <person name="Johnson D.B."/>
        </authorList>
    </citation>
    <scope>NUCLEOTIDE SEQUENCE [LARGE SCALE GENOMIC DNA]</scope>
    <source>
        <strain evidence="1">MG</strain>
    </source>
</reference>
<dbReference type="GO" id="GO:0030701">
    <property type="term" value="F:NAD+-dinitrogen-reductase ADP-D-ribosyltransferase activity"/>
    <property type="evidence" value="ECO:0007669"/>
    <property type="project" value="InterPro"/>
</dbReference>
<proteinExistence type="predicted"/>
<name>A0A845U6A6_9PROT</name>
<organism evidence="1">
    <name type="scientific">Acidithiobacillus ferrianus</name>
    <dbReference type="NCBI Taxonomy" id="2678518"/>
    <lineage>
        <taxon>Bacteria</taxon>
        <taxon>Pseudomonadati</taxon>
        <taxon>Pseudomonadota</taxon>
        <taxon>Acidithiobacillia</taxon>
        <taxon>Acidithiobacillales</taxon>
        <taxon>Acidithiobacillaceae</taxon>
        <taxon>Acidithiobacillus</taxon>
    </lineage>
</organism>
<protein>
    <submittedName>
        <fullName evidence="1">NAD(+)--dinitrogen-reductase ADP-D-ribosyltransferase</fullName>
    </submittedName>
</protein>
<sequence length="267" mass="30120">MALGTLFDRGSLGSNLTGIPSGLLNSAEFQTFPIPVHITGVRDSHQTLFQRLDRARDQREAGRIFQDYMAAVFDRASGTTSQRRFKSSYLRLLRGWGYDSNSPEGAVLKSWVESRFGIAPTFHGQVISRLGDPAWVRYMTDKMAGRFDNNGIRLQLDLLFEFAQWSARRFLAPGQRHLRLYRGTNGFTEHPILWKTGMRHGVIRLNNLVSFSSDRQVASVFGDAILEIEVPLVKLLFFKGLVPCPALHAESEYLVVGGEYAAHMGYY</sequence>
<dbReference type="EMBL" id="WNJL01000030">
    <property type="protein sequence ID" value="NDU42413.1"/>
    <property type="molecule type" value="Genomic_DNA"/>
</dbReference>